<evidence type="ECO:0000313" key="3">
    <source>
        <dbReference type="Proteomes" id="UP001166293"/>
    </source>
</evidence>
<reference evidence="2" key="1">
    <citation type="submission" date="2021-06" db="EMBL/GenBank/DDBJ databases">
        <title>Thalassococcus sp. CAU 1522 isolated from sea sand, Republic of Korea.</title>
        <authorList>
            <person name="Kim W."/>
        </authorList>
    </citation>
    <scope>NUCLEOTIDE SEQUENCE</scope>
    <source>
        <strain evidence="2">CAU 1522</strain>
    </source>
</reference>
<dbReference type="InterPro" id="IPR051206">
    <property type="entry name" value="NAMLAA_amidase_2"/>
</dbReference>
<name>A0ABS6N8Y5_9RHOB</name>
<dbReference type="RefSeq" id="WP_217779803.1">
    <property type="nucleotide sequence ID" value="NZ_JAHRWL010000002.1"/>
</dbReference>
<dbReference type="EMBL" id="JAHRWL010000002">
    <property type="protein sequence ID" value="MBV2360469.1"/>
    <property type="molecule type" value="Genomic_DNA"/>
</dbReference>
<sequence length="204" mass="22461">MVVLHYTAMASAEEARDWLCDKQAEVSAHYVIGETGQVWQLVDEAARAWHAGAGAWGAVEDVNSHSVGIEIANTGFHPFAEPQMSALETLLAGILSRWSIAPERVVGHSDTALGRKIDPGPRFDWRRLARAGLAVWPEMAEPGDFHADAARFGYRFDADRRDALLAAFRMRFRPWATGPLDATDRALMADLAARFPCRADQSTS</sequence>
<dbReference type="GO" id="GO:0008745">
    <property type="term" value="F:N-acetylmuramoyl-L-alanine amidase activity"/>
    <property type="evidence" value="ECO:0007669"/>
    <property type="project" value="UniProtKB-EC"/>
</dbReference>
<dbReference type="PANTHER" id="PTHR30417:SF1">
    <property type="entry name" value="N-ACETYLMURAMOYL-L-ALANINE AMIDASE AMID"/>
    <property type="match status" value="1"/>
</dbReference>
<organism evidence="2 3">
    <name type="scientific">Thalassococcus arenae</name>
    <dbReference type="NCBI Taxonomy" id="2851652"/>
    <lineage>
        <taxon>Bacteria</taxon>
        <taxon>Pseudomonadati</taxon>
        <taxon>Pseudomonadota</taxon>
        <taxon>Alphaproteobacteria</taxon>
        <taxon>Rhodobacterales</taxon>
        <taxon>Roseobacteraceae</taxon>
        <taxon>Thalassococcus</taxon>
    </lineage>
</organism>
<protein>
    <submittedName>
        <fullName evidence="2">N-acetylmuramoyl-L-alanine amidase</fullName>
        <ecNumber evidence="2">3.5.1.28</ecNumber>
    </submittedName>
</protein>
<gene>
    <name evidence="2" type="ORF">KUH32_11845</name>
</gene>
<evidence type="ECO:0000313" key="2">
    <source>
        <dbReference type="EMBL" id="MBV2360469.1"/>
    </source>
</evidence>
<evidence type="ECO:0000259" key="1">
    <source>
        <dbReference type="SMART" id="SM00644"/>
    </source>
</evidence>
<dbReference type="InterPro" id="IPR002502">
    <property type="entry name" value="Amidase_domain"/>
</dbReference>
<feature type="domain" description="N-acetylmuramoyl-L-alanine amidase" evidence="1">
    <location>
        <begin position="1"/>
        <end position="120"/>
    </location>
</feature>
<dbReference type="PANTHER" id="PTHR30417">
    <property type="entry name" value="N-ACETYLMURAMOYL-L-ALANINE AMIDASE AMID"/>
    <property type="match status" value="1"/>
</dbReference>
<keyword evidence="3" id="KW-1185">Reference proteome</keyword>
<dbReference type="SMART" id="SM00644">
    <property type="entry name" value="Ami_2"/>
    <property type="match status" value="1"/>
</dbReference>
<proteinExistence type="predicted"/>
<dbReference type="EC" id="3.5.1.28" evidence="2"/>
<dbReference type="Proteomes" id="UP001166293">
    <property type="component" value="Unassembled WGS sequence"/>
</dbReference>
<dbReference type="Pfam" id="PF01510">
    <property type="entry name" value="Amidase_2"/>
    <property type="match status" value="1"/>
</dbReference>
<accession>A0ABS6N8Y5</accession>
<keyword evidence="2" id="KW-0378">Hydrolase</keyword>
<comment type="caution">
    <text evidence="2">The sequence shown here is derived from an EMBL/GenBank/DDBJ whole genome shotgun (WGS) entry which is preliminary data.</text>
</comment>
<dbReference type="CDD" id="cd06583">
    <property type="entry name" value="PGRP"/>
    <property type="match status" value="1"/>
</dbReference>